<keyword evidence="1" id="KW-0472">Membrane</keyword>
<dbReference type="Proteomes" id="UP000218811">
    <property type="component" value="Unassembled WGS sequence"/>
</dbReference>
<keyword evidence="1" id="KW-0812">Transmembrane</keyword>
<evidence type="ECO:0000313" key="2">
    <source>
        <dbReference type="EMBL" id="PCH40909.1"/>
    </source>
</evidence>
<feature type="transmembrane region" description="Helical" evidence="1">
    <location>
        <begin position="52"/>
        <end position="73"/>
    </location>
</feature>
<gene>
    <name evidence="2" type="ORF">WOLCODRAFT_162648</name>
</gene>
<proteinExistence type="predicted"/>
<evidence type="ECO:0000256" key="1">
    <source>
        <dbReference type="SAM" id="Phobius"/>
    </source>
</evidence>
<keyword evidence="1" id="KW-1133">Transmembrane helix</keyword>
<dbReference type="AlphaFoldDB" id="A0A2H3JQ23"/>
<keyword evidence="3" id="KW-1185">Reference proteome</keyword>
<organism evidence="2 3">
    <name type="scientific">Wolfiporia cocos (strain MD-104)</name>
    <name type="common">Brown rot fungus</name>
    <dbReference type="NCBI Taxonomy" id="742152"/>
    <lineage>
        <taxon>Eukaryota</taxon>
        <taxon>Fungi</taxon>
        <taxon>Dikarya</taxon>
        <taxon>Basidiomycota</taxon>
        <taxon>Agaricomycotina</taxon>
        <taxon>Agaricomycetes</taxon>
        <taxon>Polyporales</taxon>
        <taxon>Phaeolaceae</taxon>
        <taxon>Wolfiporia</taxon>
    </lineage>
</organism>
<protein>
    <submittedName>
        <fullName evidence="2">Uncharacterized protein</fullName>
    </submittedName>
</protein>
<dbReference type="EMBL" id="KB468113">
    <property type="protein sequence ID" value="PCH40909.1"/>
    <property type="molecule type" value="Genomic_DNA"/>
</dbReference>
<name>A0A2H3JQ23_WOLCO</name>
<evidence type="ECO:0000313" key="3">
    <source>
        <dbReference type="Proteomes" id="UP000218811"/>
    </source>
</evidence>
<reference evidence="2 3" key="1">
    <citation type="journal article" date="2012" name="Science">
        <title>The Paleozoic origin of enzymatic lignin decomposition reconstructed from 31 fungal genomes.</title>
        <authorList>
            <person name="Floudas D."/>
            <person name="Binder M."/>
            <person name="Riley R."/>
            <person name="Barry K."/>
            <person name="Blanchette R.A."/>
            <person name="Henrissat B."/>
            <person name="Martinez A.T."/>
            <person name="Otillar R."/>
            <person name="Spatafora J.W."/>
            <person name="Yadav J.S."/>
            <person name="Aerts A."/>
            <person name="Benoit I."/>
            <person name="Boyd A."/>
            <person name="Carlson A."/>
            <person name="Copeland A."/>
            <person name="Coutinho P.M."/>
            <person name="de Vries R.P."/>
            <person name="Ferreira P."/>
            <person name="Findley K."/>
            <person name="Foster B."/>
            <person name="Gaskell J."/>
            <person name="Glotzer D."/>
            <person name="Gorecki P."/>
            <person name="Heitman J."/>
            <person name="Hesse C."/>
            <person name="Hori C."/>
            <person name="Igarashi K."/>
            <person name="Jurgens J.A."/>
            <person name="Kallen N."/>
            <person name="Kersten P."/>
            <person name="Kohler A."/>
            <person name="Kuees U."/>
            <person name="Kumar T.K.A."/>
            <person name="Kuo A."/>
            <person name="LaButti K."/>
            <person name="Larrondo L.F."/>
            <person name="Lindquist E."/>
            <person name="Ling A."/>
            <person name="Lombard V."/>
            <person name="Lucas S."/>
            <person name="Lundell T."/>
            <person name="Martin R."/>
            <person name="McLaughlin D.J."/>
            <person name="Morgenstern I."/>
            <person name="Morin E."/>
            <person name="Murat C."/>
            <person name="Nagy L.G."/>
            <person name="Nolan M."/>
            <person name="Ohm R.A."/>
            <person name="Patyshakuliyeva A."/>
            <person name="Rokas A."/>
            <person name="Ruiz-Duenas F.J."/>
            <person name="Sabat G."/>
            <person name="Salamov A."/>
            <person name="Samejima M."/>
            <person name="Schmutz J."/>
            <person name="Slot J.C."/>
            <person name="St John F."/>
            <person name="Stenlid J."/>
            <person name="Sun H."/>
            <person name="Sun S."/>
            <person name="Syed K."/>
            <person name="Tsang A."/>
            <person name="Wiebenga A."/>
            <person name="Young D."/>
            <person name="Pisabarro A."/>
            <person name="Eastwood D.C."/>
            <person name="Martin F."/>
            <person name="Cullen D."/>
            <person name="Grigoriev I.V."/>
            <person name="Hibbett D.S."/>
        </authorList>
    </citation>
    <scope>NUCLEOTIDE SEQUENCE [LARGE SCALE GENOMIC DNA]</scope>
    <source>
        <strain evidence="2 3">MD-104</strain>
    </source>
</reference>
<accession>A0A2H3JQ23</accession>
<feature type="transmembrane region" description="Helical" evidence="1">
    <location>
        <begin position="93"/>
        <end position="112"/>
    </location>
</feature>
<sequence length="177" mass="19075">MPGIIQRHTAAAQYASELSTTPRPPPLAAYTADASLALRRARAYPELTQPRIFAYLAPPTAFAALIVCAARALPTARDGNQHGQWQAEEGHTTLVRVLGMVLGALVALRVIIWCAARVAALVAGEERAIEGHVLLDVCGTQEKPQDTLPFTIRVEGRDVARVHELASRNVWADVLLG</sequence>